<protein>
    <submittedName>
        <fullName evidence="1">Uncharacterized protein</fullName>
    </submittedName>
</protein>
<proteinExistence type="predicted"/>
<comment type="caution">
    <text evidence="1">The sequence shown here is derived from an EMBL/GenBank/DDBJ whole genome shotgun (WGS) entry which is preliminary data.</text>
</comment>
<keyword evidence="2" id="KW-1185">Reference proteome</keyword>
<dbReference type="Proteomes" id="UP000005297">
    <property type="component" value="Unassembled WGS sequence"/>
</dbReference>
<dbReference type="EMBL" id="AATS01000023">
    <property type="protein sequence ID" value="EAU53459.1"/>
    <property type="molecule type" value="Genomic_DNA"/>
</dbReference>
<dbReference type="AlphaFoldDB" id="Q0EW09"/>
<dbReference type="RefSeq" id="WP_009850105.1">
    <property type="nucleotide sequence ID" value="NZ_DS022294.1"/>
</dbReference>
<dbReference type="HOGENOM" id="CLU_2753106_0_0_0"/>
<evidence type="ECO:0000313" key="1">
    <source>
        <dbReference type="EMBL" id="EAU53459.1"/>
    </source>
</evidence>
<name>Q0EW09_9PROT</name>
<dbReference type="InParanoid" id="Q0EW09"/>
<evidence type="ECO:0000313" key="2">
    <source>
        <dbReference type="Proteomes" id="UP000005297"/>
    </source>
</evidence>
<dbReference type="OrthoDB" id="9935304at2"/>
<sequence>MAFIEEQIEQFLDAIDQVYGEEYRNSMIVESRGNRQILVKHPEHQEGNLVTLGTLELMTKSLLDQAKEAA</sequence>
<accession>Q0EW09</accession>
<gene>
    <name evidence="1" type="ORF">SPV1_12952</name>
</gene>
<reference evidence="1 2" key="1">
    <citation type="submission" date="2006-09" db="EMBL/GenBank/DDBJ databases">
        <authorList>
            <person name="Emerson D."/>
            <person name="Ferriera S."/>
            <person name="Johnson J."/>
            <person name="Kravitz S."/>
            <person name="Halpern A."/>
            <person name="Remington K."/>
            <person name="Beeson K."/>
            <person name="Tran B."/>
            <person name="Rogers Y.-H."/>
            <person name="Friedman R."/>
            <person name="Venter J.C."/>
        </authorList>
    </citation>
    <scope>NUCLEOTIDE SEQUENCE [LARGE SCALE GENOMIC DNA]</scope>
    <source>
        <strain evidence="1 2">PV-1</strain>
    </source>
</reference>
<organism evidence="1 2">
    <name type="scientific">Mariprofundus ferrooxydans PV-1</name>
    <dbReference type="NCBI Taxonomy" id="314345"/>
    <lineage>
        <taxon>Bacteria</taxon>
        <taxon>Pseudomonadati</taxon>
        <taxon>Pseudomonadota</taxon>
        <taxon>Candidatius Mariprofundia</taxon>
        <taxon>Mariprofundales</taxon>
        <taxon>Mariprofundaceae</taxon>
        <taxon>Mariprofundus</taxon>
    </lineage>
</organism>